<feature type="transmembrane region" description="Helical" evidence="1">
    <location>
        <begin position="36"/>
        <end position="53"/>
    </location>
</feature>
<name>A0ABP5KSU6_9ACTN</name>
<keyword evidence="1" id="KW-0472">Membrane</keyword>
<accession>A0ABP5KSU6</accession>
<evidence type="ECO:0000313" key="2">
    <source>
        <dbReference type="EMBL" id="GAA2136838.1"/>
    </source>
</evidence>
<organism evidence="2 3">
    <name type="scientific">Nocardioides koreensis</name>
    <dbReference type="NCBI Taxonomy" id="433651"/>
    <lineage>
        <taxon>Bacteria</taxon>
        <taxon>Bacillati</taxon>
        <taxon>Actinomycetota</taxon>
        <taxon>Actinomycetes</taxon>
        <taxon>Propionibacteriales</taxon>
        <taxon>Nocardioidaceae</taxon>
        <taxon>Nocardioides</taxon>
    </lineage>
</organism>
<dbReference type="EMBL" id="BAAAQR010000001">
    <property type="protein sequence ID" value="GAA2136838.1"/>
    <property type="molecule type" value="Genomic_DNA"/>
</dbReference>
<keyword evidence="1" id="KW-0812">Transmembrane</keyword>
<sequence length="61" mass="6357">MTGVAPTRTGSPGHGGIAGAVFGDSTSWLSWHWRESAAGLAIATPVVGLVTWVRRRRRAGA</sequence>
<evidence type="ECO:0000313" key="3">
    <source>
        <dbReference type="Proteomes" id="UP001501771"/>
    </source>
</evidence>
<protein>
    <submittedName>
        <fullName evidence="2">Uncharacterized protein</fullName>
    </submittedName>
</protein>
<evidence type="ECO:0000256" key="1">
    <source>
        <dbReference type="SAM" id="Phobius"/>
    </source>
</evidence>
<keyword evidence="3" id="KW-1185">Reference proteome</keyword>
<dbReference type="Proteomes" id="UP001501771">
    <property type="component" value="Unassembled WGS sequence"/>
</dbReference>
<proteinExistence type="predicted"/>
<reference evidence="3" key="1">
    <citation type="journal article" date="2019" name="Int. J. Syst. Evol. Microbiol.">
        <title>The Global Catalogue of Microorganisms (GCM) 10K type strain sequencing project: providing services to taxonomists for standard genome sequencing and annotation.</title>
        <authorList>
            <consortium name="The Broad Institute Genomics Platform"/>
            <consortium name="The Broad Institute Genome Sequencing Center for Infectious Disease"/>
            <person name="Wu L."/>
            <person name="Ma J."/>
        </authorList>
    </citation>
    <scope>NUCLEOTIDE SEQUENCE [LARGE SCALE GENOMIC DNA]</scope>
    <source>
        <strain evidence="3">JCM 16022</strain>
    </source>
</reference>
<keyword evidence="1" id="KW-1133">Transmembrane helix</keyword>
<comment type="caution">
    <text evidence="2">The sequence shown here is derived from an EMBL/GenBank/DDBJ whole genome shotgun (WGS) entry which is preliminary data.</text>
</comment>
<gene>
    <name evidence="2" type="ORF">GCM10009844_03360</name>
</gene>